<dbReference type="GO" id="GO:0003824">
    <property type="term" value="F:catalytic activity"/>
    <property type="evidence" value="ECO:0007669"/>
    <property type="project" value="InterPro"/>
</dbReference>
<gene>
    <name evidence="1" type="ORF">ACA1_144890</name>
</gene>
<dbReference type="OrthoDB" id="429143at2759"/>
<evidence type="ECO:0000313" key="2">
    <source>
        <dbReference type="Proteomes" id="UP000011083"/>
    </source>
</evidence>
<evidence type="ECO:0000313" key="1">
    <source>
        <dbReference type="EMBL" id="ELR10888.1"/>
    </source>
</evidence>
<reference evidence="1 2" key="1">
    <citation type="journal article" date="2013" name="Genome Biol.">
        <title>Genome of Acanthamoeba castellanii highlights extensive lateral gene transfer and early evolution of tyrosine kinase signaling.</title>
        <authorList>
            <person name="Clarke M."/>
            <person name="Lohan A.J."/>
            <person name="Liu B."/>
            <person name="Lagkouvardos I."/>
            <person name="Roy S."/>
            <person name="Zafar N."/>
            <person name="Bertelli C."/>
            <person name="Schilde C."/>
            <person name="Kianianmomeni A."/>
            <person name="Burglin T.R."/>
            <person name="Frech C."/>
            <person name="Turcotte B."/>
            <person name="Kopec K.O."/>
            <person name="Synnott J.M."/>
            <person name="Choo C."/>
            <person name="Paponov I."/>
            <person name="Finkler A."/>
            <person name="Soon Heng Tan C."/>
            <person name="Hutchins A.P."/>
            <person name="Weinmeier T."/>
            <person name="Rattei T."/>
            <person name="Chu J.S."/>
            <person name="Gimenez G."/>
            <person name="Irimia M."/>
            <person name="Rigden D.J."/>
            <person name="Fitzpatrick D.A."/>
            <person name="Lorenzo-Morales J."/>
            <person name="Bateman A."/>
            <person name="Chiu C.H."/>
            <person name="Tang P."/>
            <person name="Hegemann P."/>
            <person name="Fromm H."/>
            <person name="Raoult D."/>
            <person name="Greub G."/>
            <person name="Miranda-Saavedra D."/>
            <person name="Chen N."/>
            <person name="Nash P."/>
            <person name="Ginger M.L."/>
            <person name="Horn M."/>
            <person name="Schaap P."/>
            <person name="Caler L."/>
            <person name="Loftus B."/>
        </authorList>
    </citation>
    <scope>NUCLEOTIDE SEQUENCE [LARGE SCALE GENOMIC DNA]</scope>
    <source>
        <strain evidence="1 2">Neff</strain>
    </source>
</reference>
<dbReference type="OMA" id="RNDPSEI"/>
<accession>L8GDU1</accession>
<keyword evidence="2" id="KW-1185">Reference proteome</keyword>
<dbReference type="Gene3D" id="3.20.20.60">
    <property type="entry name" value="Phosphoenolpyruvate-binding domains"/>
    <property type="match status" value="1"/>
</dbReference>
<dbReference type="GeneID" id="14911350"/>
<dbReference type="VEuPathDB" id="AmoebaDB:ACA1_144890"/>
<dbReference type="EMBL" id="KB008171">
    <property type="protein sequence ID" value="ELR10888.1"/>
    <property type="molecule type" value="Genomic_DNA"/>
</dbReference>
<dbReference type="RefSeq" id="XP_004332901.1">
    <property type="nucleotide sequence ID" value="XM_004332853.1"/>
</dbReference>
<dbReference type="Proteomes" id="UP000011083">
    <property type="component" value="Unassembled WGS sequence"/>
</dbReference>
<dbReference type="PANTHER" id="PTHR42905:SF7">
    <property type="entry name" value="PHOSPHOENOLPYRUVATE PHOSPHOMUTASE"/>
    <property type="match status" value="1"/>
</dbReference>
<organism evidence="1 2">
    <name type="scientific">Acanthamoeba castellanii (strain ATCC 30010 / Neff)</name>
    <dbReference type="NCBI Taxonomy" id="1257118"/>
    <lineage>
        <taxon>Eukaryota</taxon>
        <taxon>Amoebozoa</taxon>
        <taxon>Discosea</taxon>
        <taxon>Longamoebia</taxon>
        <taxon>Centramoebida</taxon>
        <taxon>Acanthamoebidae</taxon>
        <taxon>Acanthamoeba</taxon>
    </lineage>
</organism>
<name>L8GDU1_ACACF</name>
<dbReference type="Pfam" id="PF13714">
    <property type="entry name" value="PEP_mutase"/>
    <property type="match status" value="1"/>
</dbReference>
<proteinExistence type="predicted"/>
<dbReference type="AlphaFoldDB" id="L8GDU1"/>
<dbReference type="STRING" id="1257118.L8GDU1"/>
<keyword evidence="1" id="KW-0670">Pyruvate</keyword>
<protein>
    <submittedName>
        <fullName evidence="1">Phosphoenolpyruvate phosphomutase</fullName>
    </submittedName>
</protein>
<dbReference type="InterPro" id="IPR015813">
    <property type="entry name" value="Pyrv/PenolPyrv_kinase-like_dom"/>
</dbReference>
<dbReference type="KEGG" id="acan:ACA1_144890"/>
<dbReference type="PANTHER" id="PTHR42905">
    <property type="entry name" value="PHOSPHOENOLPYRUVATE CARBOXYLASE"/>
    <property type="match status" value="1"/>
</dbReference>
<dbReference type="InterPro" id="IPR040442">
    <property type="entry name" value="Pyrv_kinase-like_dom_sf"/>
</dbReference>
<sequence>MQRAEAYSKAGADAILCHSKRSDSSEIQAFMKAWKERGNKTPVVIVPTKYYTTPSKDFQDWGVSLVIWANHNLRASVAAMQQTCKQIYADQSLINVEGKIAPVNEVFRLQNNAELKEAEKKYLPKKDKKN</sequence>
<dbReference type="SUPFAM" id="SSF51621">
    <property type="entry name" value="Phosphoenolpyruvate/pyruvate domain"/>
    <property type="match status" value="1"/>
</dbReference>